<evidence type="ECO:0000256" key="1">
    <source>
        <dbReference type="PROSITE-ProRule" id="PRU00176"/>
    </source>
</evidence>
<proteinExistence type="predicted"/>
<dbReference type="RefSeq" id="XP_006812888.1">
    <property type="nucleotide sequence ID" value="XM_006812825.1"/>
</dbReference>
<dbReference type="PANTHER" id="PTHR12436:SF3">
    <property type="entry name" value="GERMINAL-CENTER ASSOCIATED NUCLEAR PROTEIN"/>
    <property type="match status" value="1"/>
</dbReference>
<dbReference type="Gene3D" id="1.25.40.990">
    <property type="match status" value="1"/>
</dbReference>
<reference evidence="4" key="1">
    <citation type="submission" date="2025-08" db="UniProtKB">
        <authorList>
            <consortium name="RefSeq"/>
        </authorList>
    </citation>
    <scope>IDENTIFICATION</scope>
    <source>
        <tissue evidence="4">Testes</tissue>
    </source>
</reference>
<protein>
    <submittedName>
        <fullName evidence="4">Germinal-center associated nuclear protein-like</fullName>
    </submittedName>
</protein>
<dbReference type="Gene3D" id="3.30.70.330">
    <property type="match status" value="1"/>
</dbReference>
<gene>
    <name evidence="4" type="primary">LOC102806543</name>
</gene>
<keyword evidence="1" id="KW-0694">RNA-binding</keyword>
<feature type="domain" description="RRM" evidence="2">
    <location>
        <begin position="43"/>
        <end position="116"/>
    </location>
</feature>
<dbReference type="Proteomes" id="UP000694865">
    <property type="component" value="Unplaced"/>
</dbReference>
<dbReference type="InterPro" id="IPR012677">
    <property type="entry name" value="Nucleotide-bd_a/b_plait_sf"/>
</dbReference>
<organism evidence="3 4">
    <name type="scientific">Saccoglossus kowalevskii</name>
    <name type="common">Acorn worm</name>
    <dbReference type="NCBI Taxonomy" id="10224"/>
    <lineage>
        <taxon>Eukaryota</taxon>
        <taxon>Metazoa</taxon>
        <taxon>Hemichordata</taxon>
        <taxon>Enteropneusta</taxon>
        <taxon>Harrimaniidae</taxon>
        <taxon>Saccoglossus</taxon>
    </lineage>
</organism>
<dbReference type="InterPro" id="IPR045107">
    <property type="entry name" value="SAC3/GANP/THP3"/>
</dbReference>
<dbReference type="PANTHER" id="PTHR12436">
    <property type="entry name" value="80 KDA MCM3-ASSOCIATED PROTEIN"/>
    <property type="match status" value="1"/>
</dbReference>
<dbReference type="InterPro" id="IPR000504">
    <property type="entry name" value="RRM_dom"/>
</dbReference>
<dbReference type="PROSITE" id="PS50102">
    <property type="entry name" value="RRM"/>
    <property type="match status" value="1"/>
</dbReference>
<evidence type="ECO:0000313" key="4">
    <source>
        <dbReference type="RefSeq" id="XP_006812888.1"/>
    </source>
</evidence>
<dbReference type="SUPFAM" id="SSF54928">
    <property type="entry name" value="RNA-binding domain, RBD"/>
    <property type="match status" value="1"/>
</dbReference>
<keyword evidence="3" id="KW-1185">Reference proteome</keyword>
<evidence type="ECO:0000313" key="3">
    <source>
        <dbReference type="Proteomes" id="UP000694865"/>
    </source>
</evidence>
<name>A0ABM0LYP7_SACKO</name>
<sequence>MNLAKRPVSLSHPVSFEIEIEIYQVCFDFFGGEFRGDPVGSSTVIRIKGIPYRLNNKDFLHDFYKKFGTVKRVYSTPKNNEAVIHFVDLKSAADAKKNGTVLENGTKPVAIFFSRPRSTESTHPKVSVKPDFTEKRVLVKKKTSSTVPVVKETTVQKESQPGIENLSHFIGKTAKTTNEKVELLENRDKILRQYRKKTTDLKCSKVTIGTCLDMCPEKERYMRQDRRHLSIFEILPGTEHNKHGEVPHVDHIRAIKEYSRSSADQDAALPHELRPGPVLLKTMDYILHFILDNSNDKWAEWYDFIWNRTRGIRKDITQQNLTDKTAVTLVEKCARFHIFCSHRLCEEILGVFDPKINSENLTKCLQSLEHLYVDLKNDNIFCENEAEFRAYDILLNLNEGDILR</sequence>
<dbReference type="InterPro" id="IPR035979">
    <property type="entry name" value="RBD_domain_sf"/>
</dbReference>
<accession>A0ABM0LYP7</accession>
<dbReference type="Pfam" id="PF03399">
    <property type="entry name" value="SAC3_GANP"/>
    <property type="match status" value="1"/>
</dbReference>
<dbReference type="Pfam" id="PF00076">
    <property type="entry name" value="RRM_1"/>
    <property type="match status" value="1"/>
</dbReference>
<evidence type="ECO:0000259" key="2">
    <source>
        <dbReference type="PROSITE" id="PS50102"/>
    </source>
</evidence>
<dbReference type="InterPro" id="IPR005062">
    <property type="entry name" value="SAC3/GANP/THP3_conserved"/>
</dbReference>
<dbReference type="GeneID" id="102806543"/>